<dbReference type="Gene3D" id="1.10.443.10">
    <property type="entry name" value="Intergrase catalytic core"/>
    <property type="match status" value="1"/>
</dbReference>
<dbReference type="Pfam" id="PF13356">
    <property type="entry name" value="Arm-DNA-bind_3"/>
    <property type="match status" value="1"/>
</dbReference>
<feature type="domain" description="Core-binding (CB)" evidence="6">
    <location>
        <begin position="92"/>
        <end position="174"/>
    </location>
</feature>
<dbReference type="InterPro" id="IPR011010">
    <property type="entry name" value="DNA_brk_join_enz"/>
</dbReference>
<dbReference type="PANTHER" id="PTHR30629">
    <property type="entry name" value="PROPHAGE INTEGRASE"/>
    <property type="match status" value="1"/>
</dbReference>
<name>A0A6M1T0U8_9BACT</name>
<dbReference type="InterPro" id="IPR002104">
    <property type="entry name" value="Integrase_catalytic"/>
</dbReference>
<dbReference type="InterPro" id="IPR053876">
    <property type="entry name" value="Phage_int_M"/>
</dbReference>
<dbReference type="Gene3D" id="1.10.150.130">
    <property type="match status" value="1"/>
</dbReference>
<dbReference type="InterPro" id="IPR044068">
    <property type="entry name" value="CB"/>
</dbReference>
<evidence type="ECO:0000256" key="5">
    <source>
        <dbReference type="PROSITE-ProRule" id="PRU01248"/>
    </source>
</evidence>
<dbReference type="InterPro" id="IPR050808">
    <property type="entry name" value="Phage_Integrase"/>
</dbReference>
<dbReference type="RefSeq" id="WP_165269557.1">
    <property type="nucleotide sequence ID" value="NZ_JAALLS010000016.1"/>
</dbReference>
<sequence>MPKKKLTENFIKNLAPPAKQVEYYDTLVQGLILRHTKAGTKSFCYRYYDEQRHQRQTIGKYPAYSLAEARHKVHTYKNPELYKEQENSDSIYTFKKVAELFKQHHLPALRMSTRNEYTRIIDRELLPALAEFEISSISVDHIEKLLDHKANREAAPTMANRMRAVLSSIFSFGIDQRITALNPVHSTDMYEARNRQSKRHYNELEIRELWRCFGKQTQPMGELLKILLVQGQQKNETLQMRWQDIENDIWTIPAEMSRSGDPNKVPLGNISQQVIQSLKPYSGNSQYVFLSPRKQNAPLTTTKNAAQRIRKVSSVKDFKVRYLRQTVCVYMAKLGVEREVLLKLFNYKEGKSSLSSLYDKQSHDESKKKAISRWENCLLDILGGG</sequence>
<evidence type="ECO:0000313" key="7">
    <source>
        <dbReference type="EMBL" id="NGP89136.1"/>
    </source>
</evidence>
<gene>
    <name evidence="7" type="ORF">G3569_12310</name>
</gene>
<protein>
    <submittedName>
        <fullName evidence="7">Integrase arm-type DNA-binding domain-containing protein</fullName>
    </submittedName>
</protein>
<dbReference type="InterPro" id="IPR010998">
    <property type="entry name" value="Integrase_recombinase_N"/>
</dbReference>
<keyword evidence="2" id="KW-0229">DNA integration</keyword>
<dbReference type="Pfam" id="PF22022">
    <property type="entry name" value="Phage_int_M"/>
    <property type="match status" value="1"/>
</dbReference>
<dbReference type="EMBL" id="JAALLS010000016">
    <property type="protein sequence ID" value="NGP89136.1"/>
    <property type="molecule type" value="Genomic_DNA"/>
</dbReference>
<proteinExistence type="inferred from homology"/>
<keyword evidence="4" id="KW-0233">DNA recombination</keyword>
<keyword evidence="8" id="KW-1185">Reference proteome</keyword>
<dbReference type="GO" id="GO:0006310">
    <property type="term" value="P:DNA recombination"/>
    <property type="evidence" value="ECO:0007669"/>
    <property type="project" value="UniProtKB-KW"/>
</dbReference>
<evidence type="ECO:0000256" key="4">
    <source>
        <dbReference type="ARBA" id="ARBA00023172"/>
    </source>
</evidence>
<dbReference type="GO" id="GO:0015074">
    <property type="term" value="P:DNA integration"/>
    <property type="evidence" value="ECO:0007669"/>
    <property type="project" value="UniProtKB-KW"/>
</dbReference>
<evidence type="ECO:0000259" key="6">
    <source>
        <dbReference type="PROSITE" id="PS51900"/>
    </source>
</evidence>
<dbReference type="GO" id="GO:0003677">
    <property type="term" value="F:DNA binding"/>
    <property type="evidence" value="ECO:0007669"/>
    <property type="project" value="UniProtKB-UniRule"/>
</dbReference>
<dbReference type="Gene3D" id="3.30.160.390">
    <property type="entry name" value="Integrase, DNA-binding domain"/>
    <property type="match status" value="1"/>
</dbReference>
<dbReference type="PROSITE" id="PS51900">
    <property type="entry name" value="CB"/>
    <property type="match status" value="1"/>
</dbReference>
<evidence type="ECO:0000256" key="3">
    <source>
        <dbReference type="ARBA" id="ARBA00023125"/>
    </source>
</evidence>
<evidence type="ECO:0000256" key="1">
    <source>
        <dbReference type="ARBA" id="ARBA00008857"/>
    </source>
</evidence>
<dbReference type="AlphaFoldDB" id="A0A6M1T0U8"/>
<dbReference type="InterPro" id="IPR025166">
    <property type="entry name" value="Integrase_DNA_bind_dom"/>
</dbReference>
<evidence type="ECO:0000256" key="2">
    <source>
        <dbReference type="ARBA" id="ARBA00022908"/>
    </source>
</evidence>
<dbReference type="InterPro" id="IPR013762">
    <property type="entry name" value="Integrase-like_cat_sf"/>
</dbReference>
<accession>A0A6M1T0U8</accession>
<dbReference type="Proteomes" id="UP000479132">
    <property type="component" value="Unassembled WGS sequence"/>
</dbReference>
<dbReference type="Pfam" id="PF00589">
    <property type="entry name" value="Phage_integrase"/>
    <property type="match status" value="1"/>
</dbReference>
<organism evidence="7 8">
    <name type="scientific">Fodinibius halophilus</name>
    <dbReference type="NCBI Taxonomy" id="1736908"/>
    <lineage>
        <taxon>Bacteria</taxon>
        <taxon>Pseudomonadati</taxon>
        <taxon>Balneolota</taxon>
        <taxon>Balneolia</taxon>
        <taxon>Balneolales</taxon>
        <taxon>Balneolaceae</taxon>
        <taxon>Fodinibius</taxon>
    </lineage>
</organism>
<dbReference type="SUPFAM" id="SSF56349">
    <property type="entry name" value="DNA breaking-rejoining enzymes"/>
    <property type="match status" value="1"/>
</dbReference>
<comment type="caution">
    <text evidence="7">The sequence shown here is derived from an EMBL/GenBank/DDBJ whole genome shotgun (WGS) entry which is preliminary data.</text>
</comment>
<comment type="similarity">
    <text evidence="1">Belongs to the 'phage' integrase family.</text>
</comment>
<evidence type="ECO:0000313" key="8">
    <source>
        <dbReference type="Proteomes" id="UP000479132"/>
    </source>
</evidence>
<dbReference type="InterPro" id="IPR038488">
    <property type="entry name" value="Integrase_DNA-bd_sf"/>
</dbReference>
<reference evidence="7 8" key="1">
    <citation type="submission" date="2020-02" db="EMBL/GenBank/DDBJ databases">
        <title>Aliifodinibius halophilus 2W32, complete genome.</title>
        <authorList>
            <person name="Li Y."/>
            <person name="Wu S."/>
        </authorList>
    </citation>
    <scope>NUCLEOTIDE SEQUENCE [LARGE SCALE GENOMIC DNA]</scope>
    <source>
        <strain evidence="7 8">2W32</strain>
    </source>
</reference>
<dbReference type="PANTHER" id="PTHR30629:SF2">
    <property type="entry name" value="PROPHAGE INTEGRASE INTS-RELATED"/>
    <property type="match status" value="1"/>
</dbReference>
<keyword evidence="3 5" id="KW-0238">DNA-binding</keyword>